<evidence type="ECO:0000256" key="2">
    <source>
        <dbReference type="ARBA" id="ARBA00022692"/>
    </source>
</evidence>
<evidence type="ECO:0000256" key="3">
    <source>
        <dbReference type="ARBA" id="ARBA00022989"/>
    </source>
</evidence>
<protein>
    <submittedName>
        <fullName evidence="8">TM2 domain-containing membrane protein YozV</fullName>
    </submittedName>
</protein>
<gene>
    <name evidence="8" type="ORF">SAMN04488539_0072</name>
</gene>
<feature type="domain" description="TM2" evidence="7">
    <location>
        <begin position="93"/>
        <end position="142"/>
    </location>
</feature>
<comment type="subcellular location">
    <subcellularLocation>
        <location evidence="1">Membrane</location>
        <topology evidence="1">Multi-pass membrane protein</topology>
    </subcellularLocation>
</comment>
<keyword evidence="3 6" id="KW-1133">Transmembrane helix</keyword>
<keyword evidence="2 6" id="KW-0812">Transmembrane</keyword>
<feature type="transmembrane region" description="Helical" evidence="6">
    <location>
        <begin position="97"/>
        <end position="116"/>
    </location>
</feature>
<dbReference type="Proteomes" id="UP000182237">
    <property type="component" value="Chromosome I"/>
</dbReference>
<feature type="transmembrane region" description="Helical" evidence="6">
    <location>
        <begin position="128"/>
        <end position="154"/>
    </location>
</feature>
<dbReference type="GO" id="GO:0016020">
    <property type="term" value="C:membrane"/>
    <property type="evidence" value="ECO:0007669"/>
    <property type="project" value="UniProtKB-SubCell"/>
</dbReference>
<feature type="compositionally biased region" description="Polar residues" evidence="5">
    <location>
        <begin position="33"/>
        <end position="54"/>
    </location>
</feature>
<reference evidence="8 9" key="1">
    <citation type="submission" date="2016-10" db="EMBL/GenBank/DDBJ databases">
        <authorList>
            <person name="de Groot N.N."/>
        </authorList>
    </citation>
    <scope>NUCLEOTIDE SEQUENCE [LARGE SCALE GENOMIC DNA]</scope>
    <source>
        <strain evidence="8 9">DSM 45434</strain>
    </source>
</reference>
<evidence type="ECO:0000259" key="7">
    <source>
        <dbReference type="Pfam" id="PF05154"/>
    </source>
</evidence>
<sequence length="176" mass="19258">MSSIYPSPSYDEYDEDGLPLKKPRFHGGHAPRQSWTAHPQQQPPSSTSGYPATYSQAPYSQSPYSQAPYSQSPYSQAPYAPAPYPQVAYQPAPKSKVVAALLFFFFGSFGLGNFYLHQNTRGAAKLIMVFVGFITAIFLVGFLLLAAVSMWSFIEMILVLVGAGGYDRDGRGVPVD</sequence>
<evidence type="ECO:0000256" key="6">
    <source>
        <dbReference type="SAM" id="Phobius"/>
    </source>
</evidence>
<evidence type="ECO:0000256" key="1">
    <source>
        <dbReference type="ARBA" id="ARBA00004141"/>
    </source>
</evidence>
<feature type="region of interest" description="Disordered" evidence="5">
    <location>
        <begin position="1"/>
        <end position="73"/>
    </location>
</feature>
<dbReference type="AlphaFoldDB" id="A0A1H1L658"/>
<keyword evidence="9" id="KW-1185">Reference proteome</keyword>
<dbReference type="InterPro" id="IPR007829">
    <property type="entry name" value="TM2"/>
</dbReference>
<name>A0A1H1L658_9CORY</name>
<dbReference type="RefSeq" id="WP_051011594.1">
    <property type="nucleotide sequence ID" value="NZ_LT629765.1"/>
</dbReference>
<dbReference type="STRING" id="1203190.GCA_000312345_02365"/>
<dbReference type="EMBL" id="LT629765">
    <property type="protein sequence ID" value="SDR69772.1"/>
    <property type="molecule type" value="Genomic_DNA"/>
</dbReference>
<proteinExistence type="predicted"/>
<dbReference type="Pfam" id="PF05154">
    <property type="entry name" value="TM2"/>
    <property type="match status" value="1"/>
</dbReference>
<evidence type="ECO:0000313" key="9">
    <source>
        <dbReference type="Proteomes" id="UP000182237"/>
    </source>
</evidence>
<organism evidence="8 9">
    <name type="scientific">Corynebacterium timonense</name>
    <dbReference type="NCBI Taxonomy" id="441500"/>
    <lineage>
        <taxon>Bacteria</taxon>
        <taxon>Bacillati</taxon>
        <taxon>Actinomycetota</taxon>
        <taxon>Actinomycetes</taxon>
        <taxon>Mycobacteriales</taxon>
        <taxon>Corynebacteriaceae</taxon>
        <taxon>Corynebacterium</taxon>
    </lineage>
</organism>
<feature type="compositionally biased region" description="Low complexity" evidence="5">
    <location>
        <begin position="55"/>
        <end position="73"/>
    </location>
</feature>
<accession>A0A1H1L658</accession>
<evidence type="ECO:0000256" key="4">
    <source>
        <dbReference type="ARBA" id="ARBA00023136"/>
    </source>
</evidence>
<keyword evidence="4 6" id="KW-0472">Membrane</keyword>
<evidence type="ECO:0000256" key="5">
    <source>
        <dbReference type="SAM" id="MobiDB-lite"/>
    </source>
</evidence>
<evidence type="ECO:0000313" key="8">
    <source>
        <dbReference type="EMBL" id="SDR69772.1"/>
    </source>
</evidence>